<sequence>MVGGLGSVIWYGAVRLRDLDPGVTVVCVLRSGKDFKPAHVRQLYDGLVRWWPFRTMPFRFEVLSDVREADNDVPLVTPIPLKHNWPGWWSKLELFRPDLDYLGDILYFDLDTVVVGDLTDIVLVNQLTMLDDFYNPGMLGSGLMYLPMDVRHVVWDKWIRDPRTPMMRVRGDQEFIGGAFGYDRPRRWQRLLPGQVISYKADIREPKEKTMPQDARVVCFHGRPRPWQVTLPRGGGQHEAHTQRPSRRSACKTSAVKGSGCLRETQD</sequence>
<proteinExistence type="predicted"/>
<protein>
    <recommendedName>
        <fullName evidence="3">Nucleotide-diphospho-sugar transferase domain-containing protein</fullName>
    </recommendedName>
</protein>
<dbReference type="AlphaFoldDB" id="A0A0F9R0W4"/>
<evidence type="ECO:0008006" key="3">
    <source>
        <dbReference type="Google" id="ProtNLM"/>
    </source>
</evidence>
<dbReference type="InterPro" id="IPR029044">
    <property type="entry name" value="Nucleotide-diphossugar_trans"/>
</dbReference>
<dbReference type="EMBL" id="LAZR01001557">
    <property type="protein sequence ID" value="KKN42772.1"/>
    <property type="molecule type" value="Genomic_DNA"/>
</dbReference>
<organism evidence="2">
    <name type="scientific">marine sediment metagenome</name>
    <dbReference type="NCBI Taxonomy" id="412755"/>
    <lineage>
        <taxon>unclassified sequences</taxon>
        <taxon>metagenomes</taxon>
        <taxon>ecological metagenomes</taxon>
    </lineage>
</organism>
<gene>
    <name evidence="2" type="ORF">LCGC14_0709820</name>
</gene>
<dbReference type="SUPFAM" id="SSF53448">
    <property type="entry name" value="Nucleotide-diphospho-sugar transferases"/>
    <property type="match status" value="1"/>
</dbReference>
<evidence type="ECO:0000256" key="1">
    <source>
        <dbReference type="SAM" id="MobiDB-lite"/>
    </source>
</evidence>
<comment type="caution">
    <text evidence="2">The sequence shown here is derived from an EMBL/GenBank/DDBJ whole genome shotgun (WGS) entry which is preliminary data.</text>
</comment>
<accession>A0A0F9R0W4</accession>
<evidence type="ECO:0000313" key="2">
    <source>
        <dbReference type="EMBL" id="KKN42772.1"/>
    </source>
</evidence>
<dbReference type="Gene3D" id="3.90.550.10">
    <property type="entry name" value="Spore Coat Polysaccharide Biosynthesis Protein SpsA, Chain A"/>
    <property type="match status" value="1"/>
</dbReference>
<reference evidence="2" key="1">
    <citation type="journal article" date="2015" name="Nature">
        <title>Complex archaea that bridge the gap between prokaryotes and eukaryotes.</title>
        <authorList>
            <person name="Spang A."/>
            <person name="Saw J.H."/>
            <person name="Jorgensen S.L."/>
            <person name="Zaremba-Niedzwiedzka K."/>
            <person name="Martijn J."/>
            <person name="Lind A.E."/>
            <person name="van Eijk R."/>
            <person name="Schleper C."/>
            <person name="Guy L."/>
            <person name="Ettema T.J."/>
        </authorList>
    </citation>
    <scope>NUCLEOTIDE SEQUENCE</scope>
</reference>
<feature type="region of interest" description="Disordered" evidence="1">
    <location>
        <begin position="230"/>
        <end position="267"/>
    </location>
</feature>
<name>A0A0F9R0W4_9ZZZZ</name>